<evidence type="ECO:0000313" key="4">
    <source>
        <dbReference type="EMBL" id="ORX81487.1"/>
    </source>
</evidence>
<organism evidence="4 5">
    <name type="scientific">Anaeromyces robustus</name>
    <dbReference type="NCBI Taxonomy" id="1754192"/>
    <lineage>
        <taxon>Eukaryota</taxon>
        <taxon>Fungi</taxon>
        <taxon>Fungi incertae sedis</taxon>
        <taxon>Chytridiomycota</taxon>
        <taxon>Chytridiomycota incertae sedis</taxon>
        <taxon>Neocallimastigomycetes</taxon>
        <taxon>Neocallimastigales</taxon>
        <taxon>Neocallimastigaceae</taxon>
        <taxon>Anaeromyces</taxon>
    </lineage>
</organism>
<evidence type="ECO:0000256" key="1">
    <source>
        <dbReference type="ARBA" id="ARBA00022669"/>
    </source>
</evidence>
<reference evidence="4 5" key="1">
    <citation type="submission" date="2016-08" db="EMBL/GenBank/DDBJ databases">
        <title>A Parts List for Fungal Cellulosomes Revealed by Comparative Genomics.</title>
        <authorList>
            <consortium name="DOE Joint Genome Institute"/>
            <person name="Haitjema C.H."/>
            <person name="Gilmore S.P."/>
            <person name="Henske J.K."/>
            <person name="Solomon K.V."/>
            <person name="De Groot R."/>
            <person name="Kuo A."/>
            <person name="Mondo S.J."/>
            <person name="Salamov A.A."/>
            <person name="Labutti K."/>
            <person name="Zhao Z."/>
            <person name="Chiniquy J."/>
            <person name="Barry K."/>
            <person name="Brewer H.M."/>
            <person name="Purvine S.O."/>
            <person name="Wright A.T."/>
            <person name="Boxma B."/>
            <person name="Van Alen T."/>
            <person name="Hackstein J.H."/>
            <person name="Baker S.E."/>
            <person name="Grigoriev I.V."/>
            <person name="O'Malley M.A."/>
        </authorList>
    </citation>
    <scope>NUCLEOTIDE SEQUENCE [LARGE SCALE GENOMIC DNA]</scope>
    <source>
        <strain evidence="4 5">S4</strain>
    </source>
</reference>
<evidence type="ECO:0000256" key="2">
    <source>
        <dbReference type="PROSITE-ProRule" id="PRU00261"/>
    </source>
</evidence>
<name>A0A1Y1X6Q7_9FUNG</name>
<dbReference type="AlphaFoldDB" id="A0A1Y1X6Q7"/>
<dbReference type="GO" id="GO:0008061">
    <property type="term" value="F:chitin binding"/>
    <property type="evidence" value="ECO:0007669"/>
    <property type="project" value="UniProtKB-UniRule"/>
</dbReference>
<accession>A0A1Y1X6Q7</accession>
<reference evidence="4 5" key="2">
    <citation type="submission" date="2016-08" db="EMBL/GenBank/DDBJ databases">
        <title>Pervasive Adenine N6-methylation of Active Genes in Fungi.</title>
        <authorList>
            <consortium name="DOE Joint Genome Institute"/>
            <person name="Mondo S.J."/>
            <person name="Dannebaum R.O."/>
            <person name="Kuo R.C."/>
            <person name="Labutti K."/>
            <person name="Haridas S."/>
            <person name="Kuo A."/>
            <person name="Salamov A."/>
            <person name="Ahrendt S.R."/>
            <person name="Lipzen A."/>
            <person name="Sullivan W."/>
            <person name="Andreopoulos W.B."/>
            <person name="Clum A."/>
            <person name="Lindquist E."/>
            <person name="Daum C."/>
            <person name="Ramamoorthy G.K."/>
            <person name="Gryganskyi A."/>
            <person name="Culley D."/>
            <person name="Magnuson J.K."/>
            <person name="James T.Y."/>
            <person name="O'Malley M.A."/>
            <person name="Stajich J.E."/>
            <person name="Spatafora J.W."/>
            <person name="Visel A."/>
            <person name="Grigoriev I.V."/>
        </authorList>
    </citation>
    <scope>NUCLEOTIDE SEQUENCE [LARGE SCALE GENOMIC DNA]</scope>
    <source>
        <strain evidence="4 5">S4</strain>
    </source>
</reference>
<dbReference type="InterPro" id="IPR036861">
    <property type="entry name" value="Endochitinase-like_sf"/>
</dbReference>
<dbReference type="Proteomes" id="UP000193944">
    <property type="component" value="Unassembled WGS sequence"/>
</dbReference>
<comment type="caution">
    <text evidence="2">Lacks conserved residue(s) required for the propagation of feature annotation.</text>
</comment>
<dbReference type="EMBL" id="MCFG01000118">
    <property type="protein sequence ID" value="ORX81487.1"/>
    <property type="molecule type" value="Genomic_DNA"/>
</dbReference>
<evidence type="ECO:0000313" key="5">
    <source>
        <dbReference type="Proteomes" id="UP000193944"/>
    </source>
</evidence>
<gene>
    <name evidence="4" type="ORF">BCR32DRAFT_279706</name>
</gene>
<keyword evidence="2" id="KW-1015">Disulfide bond</keyword>
<dbReference type="PROSITE" id="PS50941">
    <property type="entry name" value="CHIT_BIND_I_2"/>
    <property type="match status" value="1"/>
</dbReference>
<sequence length="190" mass="21339">MLDLIVIVSNTFIFKNNGKIYPSNASDEYCIGIGESSDINFYDPNNGKIKVGKCNYATEFEYNTTNYIIILAEDKDQCLNIGDGDPTNDNGAYLVLFWIYKNKLNQCLFTGSQFTYRPTISEYKGIIVMRDCNHYTEVRTSLPVKKCDTINGKIIKCSSNQCCGKNGTCGVGNNYCSTKKDCQSKYGRCN</sequence>
<comment type="caution">
    <text evidence="4">The sequence shown here is derived from an EMBL/GenBank/DDBJ whole genome shotgun (WGS) entry which is preliminary data.</text>
</comment>
<evidence type="ECO:0000259" key="3">
    <source>
        <dbReference type="PROSITE" id="PS50941"/>
    </source>
</evidence>
<keyword evidence="5" id="KW-1185">Reference proteome</keyword>
<feature type="disulfide bond" evidence="2">
    <location>
        <begin position="162"/>
        <end position="176"/>
    </location>
</feature>
<dbReference type="SUPFAM" id="SSF57016">
    <property type="entry name" value="Plant lectins/antimicrobial peptides"/>
    <property type="match status" value="1"/>
</dbReference>
<proteinExistence type="predicted"/>
<protein>
    <recommendedName>
        <fullName evidence="3">Chitin-binding type-1 domain-containing protein</fullName>
    </recommendedName>
</protein>
<feature type="disulfide bond" evidence="2">
    <location>
        <begin position="157"/>
        <end position="169"/>
    </location>
</feature>
<dbReference type="InterPro" id="IPR001002">
    <property type="entry name" value="Chitin-bd_1"/>
</dbReference>
<keyword evidence="1 2" id="KW-0147">Chitin-binding</keyword>
<feature type="domain" description="Chitin-binding type-1" evidence="3">
    <location>
        <begin position="144"/>
        <end position="190"/>
    </location>
</feature>
<dbReference type="Gene3D" id="3.30.60.10">
    <property type="entry name" value="Endochitinase-like"/>
    <property type="match status" value="1"/>
</dbReference>